<dbReference type="Proteomes" id="UP000484076">
    <property type="component" value="Unassembled WGS sequence"/>
</dbReference>
<accession>A0A8X8KLH6</accession>
<proteinExistence type="predicted"/>
<gene>
    <name evidence="1" type="ORF">GEU84_013050</name>
</gene>
<comment type="caution">
    <text evidence="1">The sequence shown here is derived from an EMBL/GenBank/DDBJ whole genome shotgun (WGS) entry which is preliminary data.</text>
</comment>
<organism evidence="1 2">
    <name type="scientific">Fertoeibacter niger</name>
    <dbReference type="NCBI Taxonomy" id="2656921"/>
    <lineage>
        <taxon>Bacteria</taxon>
        <taxon>Pseudomonadati</taxon>
        <taxon>Pseudomonadota</taxon>
        <taxon>Alphaproteobacteria</taxon>
        <taxon>Rhodobacterales</taxon>
        <taxon>Paracoccaceae</taxon>
        <taxon>Fertoeibacter</taxon>
    </lineage>
</organism>
<evidence type="ECO:0000313" key="1">
    <source>
        <dbReference type="EMBL" id="NUB45319.1"/>
    </source>
</evidence>
<evidence type="ECO:0000313" key="2">
    <source>
        <dbReference type="Proteomes" id="UP000484076"/>
    </source>
</evidence>
<reference evidence="1" key="1">
    <citation type="submission" date="2020-05" db="EMBL/GenBank/DDBJ databases">
        <title>Fertoebacter nigrum gen. nov., sp. nov., a new member of the family Rhodobacteraceae.</title>
        <authorList>
            <person name="Szuroczki S."/>
            <person name="Abbaszade G."/>
            <person name="Buni D."/>
            <person name="Schumann P."/>
            <person name="Toth E."/>
        </authorList>
    </citation>
    <scope>NUCLEOTIDE SEQUENCE</scope>
    <source>
        <strain evidence="1">RG-N-1a</strain>
    </source>
</reference>
<dbReference type="AlphaFoldDB" id="A0A8X8KLH6"/>
<dbReference type="RefSeq" id="WP_174539852.1">
    <property type="nucleotide sequence ID" value="NZ_WHUT02000007.1"/>
</dbReference>
<keyword evidence="2" id="KW-1185">Reference proteome</keyword>
<protein>
    <submittedName>
        <fullName evidence="1">Uncharacterized protein</fullName>
    </submittedName>
</protein>
<name>A0A8X8KLH6_9RHOB</name>
<sequence length="46" mass="5350">MLHIFANALLIAARFDPPQPMPRLRPQPQDEAAPTRRWLRIAGLRF</sequence>
<dbReference type="EMBL" id="WHUT02000007">
    <property type="protein sequence ID" value="NUB45319.1"/>
    <property type="molecule type" value="Genomic_DNA"/>
</dbReference>